<comment type="caution">
    <text evidence="9">The sequence shown here is derived from an EMBL/GenBank/DDBJ whole genome shotgun (WGS) entry which is preliminary data.</text>
</comment>
<comment type="catalytic activity">
    <reaction evidence="1">
        <text>Exonucleolytic cleavage in the 3'- to 5'-direction to yield nucleoside 5'-phosphates.</text>
        <dbReference type="EC" id="3.1.11.2"/>
    </reaction>
</comment>
<dbReference type="InterPro" id="IPR036691">
    <property type="entry name" value="Endo/exonu/phosph_ase_sf"/>
</dbReference>
<keyword evidence="7" id="KW-0460">Magnesium</keyword>
<keyword evidence="10" id="KW-1185">Reference proteome</keyword>
<organism evidence="9 10">
    <name type="scientific">Porites lobata</name>
    <dbReference type="NCBI Taxonomy" id="104759"/>
    <lineage>
        <taxon>Eukaryota</taxon>
        <taxon>Metazoa</taxon>
        <taxon>Cnidaria</taxon>
        <taxon>Anthozoa</taxon>
        <taxon>Hexacorallia</taxon>
        <taxon>Scleractinia</taxon>
        <taxon>Fungiina</taxon>
        <taxon>Poritidae</taxon>
        <taxon>Porites</taxon>
    </lineage>
</organism>
<evidence type="ECO:0000256" key="4">
    <source>
        <dbReference type="ARBA" id="ARBA00012115"/>
    </source>
</evidence>
<reference evidence="9 10" key="1">
    <citation type="submission" date="2022-05" db="EMBL/GenBank/DDBJ databases">
        <authorList>
            <consortium name="Genoscope - CEA"/>
            <person name="William W."/>
        </authorList>
    </citation>
    <scope>NUCLEOTIDE SEQUENCE [LARGE SCALE GENOMIC DNA]</scope>
</reference>
<name>A0ABN8NMA4_9CNID</name>
<dbReference type="EMBL" id="CALNXK010000027">
    <property type="protein sequence ID" value="CAH3114896.1"/>
    <property type="molecule type" value="Genomic_DNA"/>
</dbReference>
<evidence type="ECO:0000256" key="3">
    <source>
        <dbReference type="ARBA" id="ARBA00007092"/>
    </source>
</evidence>
<dbReference type="Gene3D" id="3.60.10.10">
    <property type="entry name" value="Endonuclease/exonuclease/phosphatase"/>
    <property type="match status" value="1"/>
</dbReference>
<comment type="cofactor">
    <cofactor evidence="2">
        <name>Mg(2+)</name>
        <dbReference type="ChEBI" id="CHEBI:18420"/>
    </cofactor>
</comment>
<dbReference type="PANTHER" id="PTHR22748:SF26">
    <property type="entry name" value="ENDONUCLEASE_EXONUCLEASE_PHOSPHATASE DOMAIN-CONTAINING PROTEIN"/>
    <property type="match status" value="1"/>
</dbReference>
<evidence type="ECO:0000259" key="8">
    <source>
        <dbReference type="Pfam" id="PF03372"/>
    </source>
</evidence>
<dbReference type="EC" id="3.1.11.2" evidence="4"/>
<dbReference type="Proteomes" id="UP001159405">
    <property type="component" value="Unassembled WGS sequence"/>
</dbReference>
<dbReference type="SUPFAM" id="SSF56219">
    <property type="entry name" value="DNase I-like"/>
    <property type="match status" value="1"/>
</dbReference>
<proteinExistence type="inferred from homology"/>
<dbReference type="PANTHER" id="PTHR22748">
    <property type="entry name" value="AP ENDONUCLEASE"/>
    <property type="match status" value="1"/>
</dbReference>
<sequence>DLIFDLVRTTCDVAFIQETLISDDSQFKSLSARWSGPSFWSPAIGKQGGVCALFHHRFEGKCLSWRKDSSGRVISLLIDYLGSQINLLGVYAPTNPSDRKSFLENVHEFFIPAGNRIICGDFNCYESDLDKFGGNVNVCCAISEFKNNFHLTDIWRKLHPKSREFTWFNSDLSIASRLDKFYISSDLVQFVSSSSISPCCFSDHDSVALVINFPNCAPHGPGL</sequence>
<evidence type="ECO:0000313" key="9">
    <source>
        <dbReference type="EMBL" id="CAH3114896.1"/>
    </source>
</evidence>
<evidence type="ECO:0000313" key="10">
    <source>
        <dbReference type="Proteomes" id="UP001159405"/>
    </source>
</evidence>
<evidence type="ECO:0000256" key="7">
    <source>
        <dbReference type="ARBA" id="ARBA00022842"/>
    </source>
</evidence>
<keyword evidence="6" id="KW-0378">Hydrolase</keyword>
<evidence type="ECO:0000256" key="5">
    <source>
        <dbReference type="ARBA" id="ARBA00022723"/>
    </source>
</evidence>
<keyword evidence="5" id="KW-0479">Metal-binding</keyword>
<dbReference type="Pfam" id="PF03372">
    <property type="entry name" value="Exo_endo_phos"/>
    <property type="match status" value="1"/>
</dbReference>
<dbReference type="InterPro" id="IPR004808">
    <property type="entry name" value="AP_endonuc_1"/>
</dbReference>
<comment type="similarity">
    <text evidence="3">Belongs to the DNA repair enzymes AP/ExoA family.</text>
</comment>
<dbReference type="InterPro" id="IPR005135">
    <property type="entry name" value="Endo/exonuclease/phosphatase"/>
</dbReference>
<gene>
    <name evidence="9" type="ORF">PLOB_00022792</name>
</gene>
<accession>A0ABN8NMA4</accession>
<feature type="domain" description="Endonuclease/exonuclease/phosphatase" evidence="8">
    <location>
        <begin position="11"/>
        <end position="204"/>
    </location>
</feature>
<feature type="non-terminal residue" evidence="9">
    <location>
        <position position="1"/>
    </location>
</feature>
<protein>
    <recommendedName>
        <fullName evidence="4">exodeoxyribonuclease III</fullName>
        <ecNumber evidence="4">3.1.11.2</ecNumber>
    </recommendedName>
</protein>
<evidence type="ECO:0000256" key="1">
    <source>
        <dbReference type="ARBA" id="ARBA00000493"/>
    </source>
</evidence>
<evidence type="ECO:0000256" key="2">
    <source>
        <dbReference type="ARBA" id="ARBA00001946"/>
    </source>
</evidence>
<dbReference type="CDD" id="cd09076">
    <property type="entry name" value="L1-EN"/>
    <property type="match status" value="1"/>
</dbReference>
<evidence type="ECO:0000256" key="6">
    <source>
        <dbReference type="ARBA" id="ARBA00022801"/>
    </source>
</evidence>